<dbReference type="EMBL" id="QRMI01000027">
    <property type="protein sequence ID" value="RHJ60026.1"/>
    <property type="molecule type" value="Genomic_DNA"/>
</dbReference>
<dbReference type="Proteomes" id="UP000285832">
    <property type="component" value="Unassembled WGS sequence"/>
</dbReference>
<dbReference type="NCBIfam" id="TIGR03064">
    <property type="entry name" value="sortase_srtB"/>
    <property type="match status" value="1"/>
</dbReference>
<dbReference type="EC" id="3.4.22.71" evidence="2"/>
<proteinExistence type="predicted"/>
<feature type="transmembrane region" description="Helical" evidence="1">
    <location>
        <begin position="265"/>
        <end position="285"/>
    </location>
</feature>
<gene>
    <name evidence="2" type="primary">srtB</name>
    <name evidence="2" type="ORF">DW116_10180</name>
</gene>
<dbReference type="InterPro" id="IPR009835">
    <property type="entry name" value="SrtB"/>
</dbReference>
<comment type="caution">
    <text evidence="2">The sequence shown here is derived from an EMBL/GenBank/DDBJ whole genome shotgun (WGS) entry which is preliminary data.</text>
</comment>
<dbReference type="RefSeq" id="WP_118279261.1">
    <property type="nucleotide sequence ID" value="NZ_DAWAXO010000069.1"/>
</dbReference>
<dbReference type="PROSITE" id="PS51257">
    <property type="entry name" value="PROKAR_LIPOPROTEIN"/>
    <property type="match status" value="1"/>
</dbReference>
<feature type="transmembrane region" description="Helical" evidence="1">
    <location>
        <begin position="12"/>
        <end position="36"/>
    </location>
</feature>
<protein>
    <submittedName>
        <fullName evidence="2">SrtB family sortase</fullName>
        <ecNumber evidence="2">3.4.22.71</ecNumber>
    </submittedName>
</protein>
<keyword evidence="1" id="KW-1133">Transmembrane helix</keyword>
<dbReference type="AlphaFoldDB" id="A0A415D1Y6"/>
<evidence type="ECO:0000256" key="1">
    <source>
        <dbReference type="SAM" id="Phobius"/>
    </source>
</evidence>
<keyword evidence="1" id="KW-0472">Membrane</keyword>
<evidence type="ECO:0000313" key="3">
    <source>
        <dbReference type="Proteomes" id="UP000285832"/>
    </source>
</evidence>
<sequence>MKRLAKVIISGIDHMVNFIVLMLILLLMFLSCYMLWDSNQVFEAADAKNYEAYMPSENHTKSFEELQKINPDVFGWIRINDTNVNYPLLQAEDDDTYMNTDAEGNYSLSGSIFLHCANAPDFSDFNNLIYGHHMEKHKMFGDVGLFTEKKYFDEHPYGNLFFDGKDHGIEFYALLQADAYNERLFSVCPETSEAKQEYLQEITDNALHKRNLDITEEDHLVLLITCTSEMTNGRNILVGRLTEQIYPEKGKPKNWGTGIDQIRKLVISVPILFWLLLLLLILLLLDQKLKKKGKKKDEHP</sequence>
<dbReference type="Gene3D" id="2.40.260.10">
    <property type="entry name" value="Sortase"/>
    <property type="match status" value="1"/>
</dbReference>
<evidence type="ECO:0000313" key="2">
    <source>
        <dbReference type="EMBL" id="RHJ60026.1"/>
    </source>
</evidence>
<dbReference type="GO" id="GO:0016787">
    <property type="term" value="F:hydrolase activity"/>
    <property type="evidence" value="ECO:0007669"/>
    <property type="project" value="UniProtKB-KW"/>
</dbReference>
<reference evidence="2 3" key="1">
    <citation type="submission" date="2018-08" db="EMBL/GenBank/DDBJ databases">
        <title>A genome reference for cultivated species of the human gut microbiota.</title>
        <authorList>
            <person name="Zou Y."/>
            <person name="Xue W."/>
            <person name="Luo G."/>
        </authorList>
    </citation>
    <scope>NUCLEOTIDE SEQUENCE [LARGE SCALE GENOMIC DNA]</scope>
    <source>
        <strain evidence="2 3">AM09-9</strain>
    </source>
</reference>
<dbReference type="InterPro" id="IPR023365">
    <property type="entry name" value="Sortase_dom-sf"/>
</dbReference>
<accession>A0A415D1Y6</accession>
<keyword evidence="1" id="KW-0812">Transmembrane</keyword>
<organism evidence="2 3">
    <name type="scientific">[Ruminococcus] lactaris</name>
    <dbReference type="NCBI Taxonomy" id="46228"/>
    <lineage>
        <taxon>Bacteria</taxon>
        <taxon>Bacillati</taxon>
        <taxon>Bacillota</taxon>
        <taxon>Clostridia</taxon>
        <taxon>Lachnospirales</taxon>
        <taxon>Lachnospiraceae</taxon>
        <taxon>Mediterraneibacter</taxon>
    </lineage>
</organism>
<name>A0A415D1Y6_9FIRM</name>
<dbReference type="SUPFAM" id="SSF63817">
    <property type="entry name" value="Sortase"/>
    <property type="match status" value="1"/>
</dbReference>
<dbReference type="CDD" id="cd05826">
    <property type="entry name" value="Sortase_B"/>
    <property type="match status" value="1"/>
</dbReference>
<keyword evidence="2" id="KW-0378">Hydrolase</keyword>